<keyword evidence="3" id="KW-1185">Reference proteome</keyword>
<dbReference type="Proteomes" id="UP001218218">
    <property type="component" value="Unassembled WGS sequence"/>
</dbReference>
<dbReference type="AlphaFoldDB" id="A0AAD7ALQ6"/>
<dbReference type="EMBL" id="JARIHO010000004">
    <property type="protein sequence ID" value="KAJ7362465.1"/>
    <property type="molecule type" value="Genomic_DNA"/>
</dbReference>
<proteinExistence type="predicted"/>
<evidence type="ECO:0000313" key="3">
    <source>
        <dbReference type="Proteomes" id="UP001218218"/>
    </source>
</evidence>
<protein>
    <submittedName>
        <fullName evidence="2">Uncharacterized protein</fullName>
    </submittedName>
</protein>
<feature type="region of interest" description="Disordered" evidence="1">
    <location>
        <begin position="1"/>
        <end position="27"/>
    </location>
</feature>
<reference evidence="2" key="1">
    <citation type="submission" date="2023-03" db="EMBL/GenBank/DDBJ databases">
        <title>Massive genome expansion in bonnet fungi (Mycena s.s.) driven by repeated elements and novel gene families across ecological guilds.</title>
        <authorList>
            <consortium name="Lawrence Berkeley National Laboratory"/>
            <person name="Harder C.B."/>
            <person name="Miyauchi S."/>
            <person name="Viragh M."/>
            <person name="Kuo A."/>
            <person name="Thoen E."/>
            <person name="Andreopoulos B."/>
            <person name="Lu D."/>
            <person name="Skrede I."/>
            <person name="Drula E."/>
            <person name="Henrissat B."/>
            <person name="Morin E."/>
            <person name="Kohler A."/>
            <person name="Barry K."/>
            <person name="LaButti K."/>
            <person name="Morin E."/>
            <person name="Salamov A."/>
            <person name="Lipzen A."/>
            <person name="Mereny Z."/>
            <person name="Hegedus B."/>
            <person name="Baldrian P."/>
            <person name="Stursova M."/>
            <person name="Weitz H."/>
            <person name="Taylor A."/>
            <person name="Grigoriev I.V."/>
            <person name="Nagy L.G."/>
            <person name="Martin F."/>
            <person name="Kauserud H."/>
        </authorList>
    </citation>
    <scope>NUCLEOTIDE SEQUENCE</scope>
    <source>
        <strain evidence="2">CBHHK002</strain>
    </source>
</reference>
<organism evidence="2 3">
    <name type="scientific">Mycena albidolilacea</name>
    <dbReference type="NCBI Taxonomy" id="1033008"/>
    <lineage>
        <taxon>Eukaryota</taxon>
        <taxon>Fungi</taxon>
        <taxon>Dikarya</taxon>
        <taxon>Basidiomycota</taxon>
        <taxon>Agaricomycotina</taxon>
        <taxon>Agaricomycetes</taxon>
        <taxon>Agaricomycetidae</taxon>
        <taxon>Agaricales</taxon>
        <taxon>Marasmiineae</taxon>
        <taxon>Mycenaceae</taxon>
        <taxon>Mycena</taxon>
    </lineage>
</organism>
<evidence type="ECO:0000256" key="1">
    <source>
        <dbReference type="SAM" id="MobiDB-lite"/>
    </source>
</evidence>
<accession>A0AAD7ALQ6</accession>
<evidence type="ECO:0000313" key="2">
    <source>
        <dbReference type="EMBL" id="KAJ7362465.1"/>
    </source>
</evidence>
<comment type="caution">
    <text evidence="2">The sequence shown here is derived from an EMBL/GenBank/DDBJ whole genome shotgun (WGS) entry which is preliminary data.</text>
</comment>
<sequence length="416" mass="45725">MPLSVSDASSVLPPYTPSSAVPAYSPEPSVDECIIQNRPRTKPHSFTGNYTKNFGCGTLVLTAQDEHADAPTYGRSALIDGFVSLEDRDFVSDVTLKLKANIELRAGSVTDTTILDEKYPLWSSNSSENQCPAKIPFSTILPTYFEHKNARYPLPASYFASYTSSDGIYAKVSYTLSITITRARRRKLSFRASKTTVVVSFMYRPRTRPARPIPPPESHFLADVKAMPEEWHQLTVAVSPRPKVQLPPVDLHLFTPALDVFTVGERIAVHVQLTGVVSSLREFLPDHDSVVAHATRTPRSLIEVRLVRQTRLHIHGSVEVVRVTAGHAVLRPLPPSAHADSSDDGTQASLNWAGELRVDADVATAGSFDAAVLQVQDFIVVDVLEAAGPKSQFAHTRHSRPVRLVTDPCLDPWSDT</sequence>
<gene>
    <name evidence="2" type="ORF">DFH08DRAFT_930800</name>
</gene>
<name>A0AAD7ALQ6_9AGAR</name>